<evidence type="ECO:0000313" key="7">
    <source>
        <dbReference type="EMBL" id="NWB50428.1"/>
    </source>
</evidence>
<dbReference type="CDD" id="cd11753">
    <property type="entry name" value="GH94N_ChvB_NdvB_2_like"/>
    <property type="match status" value="1"/>
</dbReference>
<dbReference type="CDD" id="cd11756">
    <property type="entry name" value="GH94N_ChvB_NdvB_1_like"/>
    <property type="match status" value="1"/>
</dbReference>
<proteinExistence type="predicted"/>
<dbReference type="InterPro" id="IPR052047">
    <property type="entry name" value="GH94_Enzymes"/>
</dbReference>
<organism evidence="7 8">
    <name type="scientific">Pseudomonas gingeri</name>
    <dbReference type="NCBI Taxonomy" id="117681"/>
    <lineage>
        <taxon>Bacteria</taxon>
        <taxon>Pseudomonadati</taxon>
        <taxon>Pseudomonadota</taxon>
        <taxon>Gammaproteobacteria</taxon>
        <taxon>Pseudomonadales</taxon>
        <taxon>Pseudomonadaceae</taxon>
        <taxon>Pseudomonas</taxon>
    </lineage>
</organism>
<evidence type="ECO:0000256" key="3">
    <source>
        <dbReference type="SAM" id="Phobius"/>
    </source>
</evidence>
<sequence>MDNHWTLRLLRRWRYPALQFQRWIESRRTFSYEPMLRSELFSAEQMASHGAQLARQHHLNLRSSKEALLARLADNEATLASTCRALTTAPISTRRATPAAEWLLDNYYLVEEQIRTTKTHLPRGYARELPSLADGPSAGLPRVYDIALETIAHGDGRVDAESLSRFVGCYQKVTPLTLGELWAIPIMLRLALIENLRRVASRVMSNWVDRNLANDWADHLIEIAERDAKSVVLTVADMARSEPPMTSPFVAELARRLQGQNAALILPLAWVEQMLGESGLNIERQVQIDAQKQAADQVSISNSIASLRLLSATDWKAFVESLSHVEQQLLTDPCGVYPRMDFSTRDQYRHVIERLAKRADHTEESIAHTAITLANTRVLPPLQDDRAGHVGYYLVGPGLKVLEQRIDARMPLGERCQRWLLGAPLTFFLGPVIGITALLAWPFVGELYRDELPDYSVALLSLPVLLICSRLAIGLVNGLVTMTLRPNVLPRLDYSTGIPAEARTLVVIPTLMANAADIEELADSLEVRFLANRDAHLHFALLTDFMDCATETTPQDDALLAQAQGLIGALNRKYPEPHADRFFLLHRPRRWNQADQIWMGYERKRGKLAELNALLRGQGLDRFSLIVGNIQALYPVRYVITLDTDTQLPRDVARQCVGAMEHPLNHPQFDPHDGRIHGGYAILQPRVGISLPSTARSAYARLFGSEAGVDPYTRAVSDVYQDLFLHGSFIGKGIYAVDAFEQALQDCFPENHILSHDLIEGCYARSGLLSDVQLFEEYPARYTADVKRRHRWIRGDWQLLPWLMPWTPKASGGHVRNRLCAVARWKIFDNLRRSLEPAALLALLLWGWLGSTQSLSWTLAVLMLVLIQPLSSAVQELMHKTTDVPVEQHLVAAVRLCGQHLARAMLPLIWLPFEALYSLDAVARTLWRMLVSQRRLLQWQPSREVERNPHHSLQDLYREMWIAPVLAIGVSALLLATPEVLALASPFILSWLVAPAVAWWISRSSSRAQFQPSLQELRFLRALARRTWAFFDQYVGPADHWLPPDNVQEAPRFIIAHRTSPTNMGMALLSHLAAHDFGYLSSTRLLERLDQSLTTMMGLDRYQRHFYNWYDTQTLKPLPALYVSTVDSGNLAALLLTLRPGLLALADVPVFHERLFDGLNDTLGVLQDTLIAAGLDDPSVNILREDSLLAMARAIAQPDQLRSLLLETLEQTIQVVATPRSVTTDDCEFWYESTQAQCIDLLTEIRRFELPDTAQNAPFTQTRLRQLAQLDVTQWLPEHQARVMAVRVLAVERIATLTRLADSVAHLADMDFSFLYDKHRDLFVIGYNADERKLDAGYYDLLASEVRLTTFLAIAQGQIPQEGWFTLGRLLTSNGGTPVLLSWSGSMFEYLMPLLVMPNYEGALLDQTCRAAVALQIQYGHQLGIPWGISESGYNTLDGHFNYQYRAFGVPGLGLKRGLGEDTVIAPYATVLALMVDPGAACRNLERLAELGLAGRFGLHEAVDFTEARLPRGKGFAIVQSFMAHHQGMSLLALTSVLLDRPMQRRFESDPQFQATTLLLQERVPKTAAQYLHASTAPAADEAARLHETKLRVFTDPNRKRPAVQLLSNGRYHVMVSSGGGGYSRCNELAITRWREDVTCDNWGMFCYLRNVENDVFWSAAHQPTLSRTESQEAIFTDARAEFRVREQDFDTHTEIVVSPEDDIELRRLHITNRARLRRCIELTSYAEVVLAPAISDAMHPAFSNLFVQTELLQPLQAVLCTRRPRSAEEATPWMCHLLAAHGAHIDEISYETDRARFIGRGRTVVAPAAMGADVQRLSNSAGSVLDPIVAIRCRITLEPGQTATIDLVTGMADSREHCIQLISKYRDRHLADRVFDLAWTHSQVLLRQLNASLTDARLFEQMAASIIYASPSLRAETSVLIANRRSQSGLWGQAISGDLPIVLLQISELTNIELVQQLIKAHAYWRQKGLSVDLVIWNEDQVGYRQQLQDLIMGLVTSGSEASLVDRPGGIFVRPAQQLSSEDRTLMLSVARLVLNDDKGTLVEQVQRRHAAPPLLPQLEPLQPRAERPATMTAQQTAGALILSTPYGGFSPDGNEYVITLIPGRPTPAPWANVLANDQFGTVISESGGAYTWSENAHEYRLSPWNNDPVSDSSGEAIYLRDEETGHFWSPTPLPCPGSGLYRTRHGFGYSVFEHEEDGIHSELWVYVALHAPIKFSRLNIRNTSGRPRRISATCYVEWVLGDLRSKTAMHVVTETDPFSGALFARNAYSIEFSSRVAFIDTDSPQRSFTADRSEFIGRNGFLSAPAGLKHARLSGRCGGGFDPCGAMQVALDLADGESQDVVFRLGAEQNDKSASRLVQKYRGLRAAAIELEAVRVHWRTLLRVIQIQTPDPAIDVLVNGWLMYQVIACRFPARSGYYQSGGAIGFRDQLQDSMAMIHADPAAARKHLLLCAAHQYPEGDVQHWWHPPQNRGVRTACSDDFLWLVLATSRYVMVTGDKSVLDESIGYIEGRPLNTGEESYYDLPGSSALRDSLYQHCVRAIEHSLERGTHGLPLMGTGDWNDGMNRVGDRGLGESVWLGFFSYDVLQQFAETARVHEDADFSLRCREHAAALATSLESQGWDGAWYRRAYFDDGQVLGSASNDECRIDSIAQSWSVLSGAASHQRQRTAMAALDQHLVKRDIGVVLLLDPPFDKGKLDPGYIKGYVPGIRENGGQYTHAAVWASMAYARLGDAPKAWELLDMINPVNRRSAARIETYKVEPYVMAADVYGTAPYAGRGGWTWYTGSAGWMYRLIVESLLGLVRTGSLLRIEPVLPADWAGYTLHYWFGATLYHIEVSQQDAGINSLSLNGLRLADSVLELHDDGGEHQVLANCSRVTPPSALGSPTEVESFK</sequence>
<dbReference type="InterPro" id="IPR037018">
    <property type="entry name" value="GH65_N"/>
</dbReference>
<dbReference type="PANTHER" id="PTHR37469:SF2">
    <property type="entry name" value="CELLOBIONIC ACID PHOSPHORYLASE"/>
    <property type="match status" value="1"/>
</dbReference>
<reference evidence="7 8" key="1">
    <citation type="submission" date="2020-04" db="EMBL/GenBank/DDBJ databases">
        <title>Molecular characterization of pseudomonads from Agaricus bisporus reveal novel blotch 2 pathogens in Western Europe.</title>
        <authorList>
            <person name="Taparia T."/>
            <person name="Krijger M."/>
            <person name="Haynes E."/>
            <person name="Elpinstone J.G."/>
            <person name="Noble R."/>
            <person name="Van Der Wolf J."/>
        </authorList>
    </citation>
    <scope>NUCLEOTIDE SEQUENCE [LARGE SCALE GENOMIC DNA]</scope>
    <source>
        <strain evidence="7 8">F1001</strain>
    </source>
</reference>
<dbReference type="SMART" id="SM01068">
    <property type="entry name" value="CBM_X"/>
    <property type="match status" value="2"/>
</dbReference>
<dbReference type="Pfam" id="PF17167">
    <property type="entry name" value="Glyco_hydro_94"/>
    <property type="match status" value="1"/>
</dbReference>
<accession>A0A7Y8BP90</accession>
<dbReference type="GO" id="GO:0005975">
    <property type="term" value="P:carbohydrate metabolic process"/>
    <property type="evidence" value="ECO:0007669"/>
    <property type="project" value="InterPro"/>
</dbReference>
<feature type="transmembrane region" description="Helical" evidence="3">
    <location>
        <begin position="455"/>
        <end position="480"/>
    </location>
</feature>
<dbReference type="InterPro" id="IPR037820">
    <property type="entry name" value="GH94N_NdvB"/>
</dbReference>
<gene>
    <name evidence="7" type="ORF">HX829_28555</name>
</gene>
<dbReference type="Proteomes" id="UP000582981">
    <property type="component" value="Unassembled WGS sequence"/>
</dbReference>
<evidence type="ECO:0000256" key="1">
    <source>
        <dbReference type="ARBA" id="ARBA00022676"/>
    </source>
</evidence>
<evidence type="ECO:0000256" key="2">
    <source>
        <dbReference type="ARBA" id="ARBA00022679"/>
    </source>
</evidence>
<comment type="caution">
    <text evidence="7">The sequence shown here is derived from an EMBL/GenBank/DDBJ whole genome shotgun (WGS) entry which is preliminary data.</text>
</comment>
<dbReference type="SUPFAM" id="SSF48208">
    <property type="entry name" value="Six-hairpin glycosidases"/>
    <property type="match status" value="1"/>
</dbReference>
<evidence type="ECO:0000259" key="5">
    <source>
        <dbReference type="Pfam" id="PF10091"/>
    </source>
</evidence>
<evidence type="ECO:0000259" key="4">
    <source>
        <dbReference type="Pfam" id="PF06165"/>
    </source>
</evidence>
<feature type="domain" description="Glycoamylase-like" evidence="5">
    <location>
        <begin position="1338"/>
        <end position="1537"/>
    </location>
</feature>
<dbReference type="Pfam" id="PF10091">
    <property type="entry name" value="Glycoamylase"/>
    <property type="match status" value="1"/>
</dbReference>
<dbReference type="Gene3D" id="1.50.10.140">
    <property type="match status" value="2"/>
</dbReference>
<dbReference type="PANTHER" id="PTHR37469">
    <property type="entry name" value="CELLOBIONIC ACID PHOSPHORYLASE-RELATED"/>
    <property type="match status" value="1"/>
</dbReference>
<dbReference type="InterPro" id="IPR019282">
    <property type="entry name" value="Glycoamylase-like_cons_dom"/>
</dbReference>
<dbReference type="InterPro" id="IPR010383">
    <property type="entry name" value="Glyco_hydrolase_94_b-supersand"/>
</dbReference>
<keyword evidence="2" id="KW-0808">Transferase</keyword>
<keyword evidence="1" id="KW-0328">Glycosyltransferase</keyword>
<dbReference type="SUPFAM" id="SSF74650">
    <property type="entry name" value="Galactose mutarotase-like"/>
    <property type="match status" value="2"/>
</dbReference>
<dbReference type="Gene3D" id="2.70.98.40">
    <property type="entry name" value="Glycoside hydrolase, family 65, N-terminal domain"/>
    <property type="match status" value="2"/>
</dbReference>
<dbReference type="InterPro" id="IPR033432">
    <property type="entry name" value="GH94_catalytic"/>
</dbReference>
<dbReference type="InterPro" id="IPR008928">
    <property type="entry name" value="6-hairpin_glycosidase_sf"/>
</dbReference>
<evidence type="ECO:0000313" key="8">
    <source>
        <dbReference type="Proteomes" id="UP000582981"/>
    </source>
</evidence>
<feature type="transmembrane region" description="Helical" evidence="3">
    <location>
        <begin position="419"/>
        <end position="443"/>
    </location>
</feature>
<protein>
    <submittedName>
        <fullName evidence="7">Cyclic beta 1-2 glucan synthetase</fullName>
    </submittedName>
</protein>
<feature type="domain" description="Glycosyl hydrolase 94 catalytic" evidence="6">
    <location>
        <begin position="2379"/>
        <end position="2802"/>
    </location>
</feature>
<dbReference type="GO" id="GO:0030246">
    <property type="term" value="F:carbohydrate binding"/>
    <property type="evidence" value="ECO:0007669"/>
    <property type="project" value="InterPro"/>
</dbReference>
<evidence type="ECO:0000259" key="6">
    <source>
        <dbReference type="Pfam" id="PF17167"/>
    </source>
</evidence>
<dbReference type="InterPro" id="IPR012341">
    <property type="entry name" value="6hp_glycosidase-like_sf"/>
</dbReference>
<keyword evidence="3" id="KW-0812">Transmembrane</keyword>
<name>A0A7Y8BP90_9PSED</name>
<dbReference type="InterPro" id="IPR011013">
    <property type="entry name" value="Gal_mutarotase_sf_dom"/>
</dbReference>
<dbReference type="Pfam" id="PF06165">
    <property type="entry name" value="GH94_b-supersand"/>
    <property type="match status" value="2"/>
</dbReference>
<dbReference type="GO" id="GO:0016757">
    <property type="term" value="F:glycosyltransferase activity"/>
    <property type="evidence" value="ECO:0007669"/>
    <property type="project" value="UniProtKB-KW"/>
</dbReference>
<dbReference type="InterPro" id="IPR037824">
    <property type="entry name" value="GH94N_2_NdvB"/>
</dbReference>
<feature type="domain" description="Glycosyl hydrolase 94 supersandwich" evidence="4">
    <location>
        <begin position="1588"/>
        <end position="1868"/>
    </location>
</feature>
<dbReference type="EMBL" id="JACAPU010000043">
    <property type="protein sequence ID" value="NWB50428.1"/>
    <property type="molecule type" value="Genomic_DNA"/>
</dbReference>
<feature type="domain" description="Glycosyl hydrolase 94 supersandwich" evidence="4">
    <location>
        <begin position="2096"/>
        <end position="2364"/>
    </location>
</feature>
<keyword evidence="3" id="KW-1133">Transmembrane helix</keyword>
<keyword evidence="3" id="KW-0472">Membrane</keyword>
<dbReference type="Gene3D" id="2.60.420.10">
    <property type="entry name" value="Maltose phosphorylase, domain 3"/>
    <property type="match status" value="1"/>
</dbReference>
<dbReference type="Gene3D" id="1.50.10.10">
    <property type="match status" value="1"/>
</dbReference>
<dbReference type="RefSeq" id="WP_177145559.1">
    <property type="nucleotide sequence ID" value="NZ_JACAPU010000043.1"/>
</dbReference>